<protein>
    <recommendedName>
        <fullName evidence="4">Acid phosphatase</fullName>
        <ecNumber evidence="2">3.1.3.2</ecNumber>
    </recommendedName>
</protein>
<evidence type="ECO:0000256" key="4">
    <source>
        <dbReference type="ARBA" id="ARBA00072210"/>
    </source>
</evidence>
<feature type="compositionally biased region" description="Low complexity" evidence="5">
    <location>
        <begin position="452"/>
        <end position="472"/>
    </location>
</feature>
<comment type="caution">
    <text evidence="6">The sequence shown here is derived from an EMBL/GenBank/DDBJ whole genome shotgun (WGS) entry which is preliminary data.</text>
</comment>
<dbReference type="VEuPathDB" id="FungiDB:P175DRAFT_0478292"/>
<dbReference type="InterPro" id="IPR007312">
    <property type="entry name" value="Phosphoesterase"/>
</dbReference>
<dbReference type="Gene3D" id="3.40.720.10">
    <property type="entry name" value="Alkaline Phosphatase, subunit A"/>
    <property type="match status" value="1"/>
</dbReference>
<reference evidence="6 7" key="1">
    <citation type="submission" date="2015-02" db="EMBL/GenBank/DDBJ databases">
        <title>Draft Genome Sequences of Two Closely-Related Aflatoxigenic Aspergillus Species Obtained from the Cote d'Ivoire.</title>
        <authorList>
            <person name="Moore G.G."/>
            <person name="Beltz S.B."/>
            <person name="Mack B.M."/>
        </authorList>
    </citation>
    <scope>NUCLEOTIDE SEQUENCE [LARGE SCALE GENOMIC DNA]</scope>
    <source>
        <strain evidence="6 7">SRRC1432</strain>
    </source>
</reference>
<dbReference type="GO" id="GO:0003993">
    <property type="term" value="F:acid phosphatase activity"/>
    <property type="evidence" value="ECO:0007669"/>
    <property type="project" value="UniProtKB-EC"/>
</dbReference>
<dbReference type="PANTHER" id="PTHR31956">
    <property type="entry name" value="NON-SPECIFIC PHOSPHOLIPASE C4-RELATED"/>
    <property type="match status" value="1"/>
</dbReference>
<dbReference type="GO" id="GO:0009395">
    <property type="term" value="P:phospholipid catabolic process"/>
    <property type="evidence" value="ECO:0007669"/>
    <property type="project" value="TreeGrafter"/>
</dbReference>
<evidence type="ECO:0000313" key="7">
    <source>
        <dbReference type="Proteomes" id="UP000034947"/>
    </source>
</evidence>
<dbReference type="InterPro" id="IPR017850">
    <property type="entry name" value="Alkaline_phosphatase_core_sf"/>
</dbReference>
<organism evidence="6 7">
    <name type="scientific">Aspergillus ochraceoroseus</name>
    <dbReference type="NCBI Taxonomy" id="138278"/>
    <lineage>
        <taxon>Eukaryota</taxon>
        <taxon>Fungi</taxon>
        <taxon>Dikarya</taxon>
        <taxon>Ascomycota</taxon>
        <taxon>Pezizomycotina</taxon>
        <taxon>Eurotiomycetes</taxon>
        <taxon>Eurotiomycetidae</taxon>
        <taxon>Eurotiales</taxon>
        <taxon>Aspergillaceae</taxon>
        <taxon>Aspergillus</taxon>
        <taxon>Aspergillus subgen. Nidulantes</taxon>
    </lineage>
</organism>
<accession>A0A0F8XF50</accession>
<gene>
    <name evidence="6" type="ORF">AOCH_001501</name>
</gene>
<dbReference type="EMBL" id="JYKN01000972">
    <property type="protein sequence ID" value="KKK22197.1"/>
    <property type="molecule type" value="Genomic_DNA"/>
</dbReference>
<evidence type="ECO:0000256" key="1">
    <source>
        <dbReference type="ARBA" id="ARBA00000032"/>
    </source>
</evidence>
<name>A0A0F8XF50_9EURO</name>
<proteinExistence type="predicted"/>
<dbReference type="Pfam" id="PF04185">
    <property type="entry name" value="Phosphoesterase"/>
    <property type="match status" value="1"/>
</dbReference>
<dbReference type="FunFam" id="3.40.720.10:FF:000043">
    <property type="entry name" value="Acid phosphatase PHOa"/>
    <property type="match status" value="1"/>
</dbReference>
<sequence>MIITGLFKGKDLLSDIRSSSFVTSLKQTKVPSLSPFFKMPVSRAAILSLLTAVTATTITTSEPSLSDIKAAAATTTPLSPVSDVKGVAFDRFYQIWLENVDYSSAAGDSNQQWLASKGIVLSNYYAAGHPSEPNYCAAASGDNYGMDNDNFHQIPEDVYTVAHLLDTKGISWAEYQEHIPYPGFQGFNYSNQETYANDYVRKHNPLMLFNSITNNDTATRQIKTFTDFTNDIKNKTLPQWAFITPNMTNDAHDTNITYGSTWLRSFVSELMEDSYVWNNTLMLLTFDETEDYFVRNRIFSVLLGGAVPDDLVGTTDDTVYTHYSTIATVSANWGLPSLGRWDCGANILELVANKTGYTNYDVDASKLYINESLPGPLSVKDYSVYRSSWPVPTTNETCSAGHGILQKVIDTFKGQTPTYNYTAPFPYDATAGLDLGVSYTKNGKTYVSGVNSTKTTTGSGSSTTTSSSSSTTSKGAAAQLASNVGGGLVALLLTSLLAL</sequence>
<evidence type="ECO:0000256" key="5">
    <source>
        <dbReference type="SAM" id="MobiDB-lite"/>
    </source>
</evidence>
<dbReference type="PANTHER" id="PTHR31956:SF8">
    <property type="entry name" value="ACID PHOSPHATASE PHOA (AFU_ORTHOLOGUE AFUA_1G03570)"/>
    <property type="match status" value="1"/>
</dbReference>
<dbReference type="EC" id="3.1.3.2" evidence="2"/>
<keyword evidence="3" id="KW-0378">Hydrolase</keyword>
<comment type="catalytic activity">
    <reaction evidence="1">
        <text>a phosphate monoester + H2O = an alcohol + phosphate</text>
        <dbReference type="Rhea" id="RHEA:15017"/>
        <dbReference type="ChEBI" id="CHEBI:15377"/>
        <dbReference type="ChEBI" id="CHEBI:30879"/>
        <dbReference type="ChEBI" id="CHEBI:43474"/>
        <dbReference type="ChEBI" id="CHEBI:67140"/>
        <dbReference type="EC" id="3.1.3.2"/>
    </reaction>
</comment>
<keyword evidence="7" id="KW-1185">Reference proteome</keyword>
<evidence type="ECO:0000256" key="2">
    <source>
        <dbReference type="ARBA" id="ARBA00012646"/>
    </source>
</evidence>
<feature type="region of interest" description="Disordered" evidence="5">
    <location>
        <begin position="450"/>
        <end position="472"/>
    </location>
</feature>
<dbReference type="OrthoDB" id="5135119at2759"/>
<dbReference type="Proteomes" id="UP000034947">
    <property type="component" value="Unassembled WGS sequence"/>
</dbReference>
<evidence type="ECO:0000256" key="3">
    <source>
        <dbReference type="ARBA" id="ARBA00022801"/>
    </source>
</evidence>
<dbReference type="AlphaFoldDB" id="A0A0F8XF50"/>
<evidence type="ECO:0000313" key="6">
    <source>
        <dbReference type="EMBL" id="KKK22197.1"/>
    </source>
</evidence>